<comment type="subcellular location">
    <subcellularLocation>
        <location evidence="1">Cell membrane</location>
        <topology evidence="1">Multi-pass membrane protein</topology>
    </subcellularLocation>
</comment>
<sequence length="311" mass="32208">MFSIALLIAPIFGLMVLGLVLRRGIFESGTFWGTADKLVYWVLMPSLLFYKTSTTSFDMNLVVGMGMALLGAFFCAAVFGVIAGRLIGLNGASISSVLQGSARHNTFLALAVAESLFGTEGLAIAALGSAMLIPVTNLTVVPLIITLTPKRRTGGLITAILADLARNPLLVSIFLGVSCNLVIGQQIPVVHEMTRLLGGATLPLVLLVVSASLRGFEGPIKVSAVVTAGIGKFILFPLLAFGIARGVGLSDMQTIIAVIFAAAPSASSSYTLARQLGGDAPLSASIVAIHTGLAFVTLPITVALAQYVLGH</sequence>
<evidence type="ECO:0000256" key="2">
    <source>
        <dbReference type="ARBA" id="ARBA00010145"/>
    </source>
</evidence>
<dbReference type="Proteomes" id="UP001156694">
    <property type="component" value="Unassembled WGS sequence"/>
</dbReference>
<feature type="transmembrane region" description="Helical" evidence="8">
    <location>
        <begin position="225"/>
        <end position="243"/>
    </location>
</feature>
<comment type="caution">
    <text evidence="9">The sequence shown here is derived from an EMBL/GenBank/DDBJ whole genome shotgun (WGS) entry which is preliminary data.</text>
</comment>
<dbReference type="Gene3D" id="1.20.1530.20">
    <property type="match status" value="1"/>
</dbReference>
<dbReference type="EMBL" id="BSNN01000004">
    <property type="protein sequence ID" value="GLQ35208.1"/>
    <property type="molecule type" value="Genomic_DNA"/>
</dbReference>
<keyword evidence="5 8" id="KW-0812">Transmembrane</keyword>
<evidence type="ECO:0000256" key="4">
    <source>
        <dbReference type="ARBA" id="ARBA00022475"/>
    </source>
</evidence>
<reference evidence="10" key="1">
    <citation type="journal article" date="2019" name="Int. J. Syst. Evol. Microbiol.">
        <title>The Global Catalogue of Microorganisms (GCM) 10K type strain sequencing project: providing services to taxonomists for standard genome sequencing and annotation.</title>
        <authorList>
            <consortium name="The Broad Institute Genomics Platform"/>
            <consortium name="The Broad Institute Genome Sequencing Center for Infectious Disease"/>
            <person name="Wu L."/>
            <person name="Ma J."/>
        </authorList>
    </citation>
    <scope>NUCLEOTIDE SEQUENCE [LARGE SCALE GENOMIC DNA]</scope>
    <source>
        <strain evidence="10">NBRC 110140</strain>
    </source>
</reference>
<dbReference type="RefSeq" id="WP_284377371.1">
    <property type="nucleotide sequence ID" value="NZ_BSNN01000004.1"/>
</dbReference>
<feature type="transmembrane region" description="Helical" evidence="8">
    <location>
        <begin position="193"/>
        <end position="213"/>
    </location>
</feature>
<evidence type="ECO:0000256" key="1">
    <source>
        <dbReference type="ARBA" id="ARBA00004651"/>
    </source>
</evidence>
<keyword evidence="6 8" id="KW-1133">Transmembrane helix</keyword>
<comment type="similarity">
    <text evidence="2">Belongs to the auxin efflux carrier (TC 2.A.69) family.</text>
</comment>
<evidence type="ECO:0000256" key="8">
    <source>
        <dbReference type="SAM" id="Phobius"/>
    </source>
</evidence>
<dbReference type="InterPro" id="IPR038770">
    <property type="entry name" value="Na+/solute_symporter_sf"/>
</dbReference>
<gene>
    <name evidence="9" type="ORF">GCM10007939_14910</name>
</gene>
<keyword evidence="3" id="KW-0813">Transport</keyword>
<evidence type="ECO:0000256" key="7">
    <source>
        <dbReference type="ARBA" id="ARBA00023136"/>
    </source>
</evidence>
<proteinExistence type="inferred from homology"/>
<feature type="transmembrane region" description="Helical" evidence="8">
    <location>
        <begin position="62"/>
        <end position="87"/>
    </location>
</feature>
<organism evidence="9 10">
    <name type="scientific">Amylibacter marinus</name>
    <dbReference type="NCBI Taxonomy" id="1475483"/>
    <lineage>
        <taxon>Bacteria</taxon>
        <taxon>Pseudomonadati</taxon>
        <taxon>Pseudomonadota</taxon>
        <taxon>Alphaproteobacteria</taxon>
        <taxon>Rhodobacterales</taxon>
        <taxon>Paracoccaceae</taxon>
        <taxon>Amylibacter</taxon>
    </lineage>
</organism>
<feature type="transmembrane region" description="Helical" evidence="8">
    <location>
        <begin position="122"/>
        <end position="147"/>
    </location>
</feature>
<evidence type="ECO:0000256" key="5">
    <source>
        <dbReference type="ARBA" id="ARBA00022692"/>
    </source>
</evidence>
<evidence type="ECO:0000313" key="9">
    <source>
        <dbReference type="EMBL" id="GLQ35208.1"/>
    </source>
</evidence>
<keyword evidence="7 8" id="KW-0472">Membrane</keyword>
<evidence type="ECO:0000256" key="6">
    <source>
        <dbReference type="ARBA" id="ARBA00022989"/>
    </source>
</evidence>
<evidence type="ECO:0000256" key="3">
    <source>
        <dbReference type="ARBA" id="ARBA00022448"/>
    </source>
</evidence>
<keyword evidence="4" id="KW-1003">Cell membrane</keyword>
<accession>A0ABQ5VVD3</accession>
<feature type="transmembrane region" description="Helical" evidence="8">
    <location>
        <begin position="255"/>
        <end position="273"/>
    </location>
</feature>
<evidence type="ECO:0000313" key="10">
    <source>
        <dbReference type="Proteomes" id="UP001156694"/>
    </source>
</evidence>
<dbReference type="PANTHER" id="PTHR36838">
    <property type="entry name" value="AUXIN EFFLUX CARRIER FAMILY PROTEIN"/>
    <property type="match status" value="1"/>
</dbReference>
<feature type="transmembrane region" description="Helical" evidence="8">
    <location>
        <begin position="168"/>
        <end position="187"/>
    </location>
</feature>
<dbReference type="Pfam" id="PF03547">
    <property type="entry name" value="Mem_trans"/>
    <property type="match status" value="1"/>
</dbReference>
<name>A0ABQ5VVD3_9RHOB</name>
<dbReference type="InterPro" id="IPR004776">
    <property type="entry name" value="Mem_transp_PIN-like"/>
</dbReference>
<feature type="transmembrane region" description="Helical" evidence="8">
    <location>
        <begin position="285"/>
        <end position="309"/>
    </location>
</feature>
<keyword evidence="10" id="KW-1185">Reference proteome</keyword>
<protein>
    <submittedName>
        <fullName evidence="9">Transporter</fullName>
    </submittedName>
</protein>
<dbReference type="PANTHER" id="PTHR36838:SF4">
    <property type="entry name" value="AUXIN EFFLUX CARRIER FAMILY PROTEIN"/>
    <property type="match status" value="1"/>
</dbReference>